<evidence type="ECO:0000256" key="1">
    <source>
        <dbReference type="ARBA" id="ARBA00001933"/>
    </source>
</evidence>
<dbReference type="InterPro" id="IPR015421">
    <property type="entry name" value="PyrdxlP-dep_Trfase_major"/>
</dbReference>
<keyword evidence="7 9" id="KW-0663">Pyridoxal phosphate</keyword>
<feature type="modified residue" description="N6-(pyridoxal phosphate)lysine" evidence="9">
    <location>
        <position position="220"/>
    </location>
</feature>
<protein>
    <recommendedName>
        <fullName evidence="9">Histidinol-phosphate aminotransferase</fullName>
        <ecNumber evidence="9">2.6.1.9</ecNumber>
    </recommendedName>
    <alternativeName>
        <fullName evidence="9">Imidazole acetol-phosphate transaminase</fullName>
    </alternativeName>
</protein>
<dbReference type="Gene3D" id="3.40.640.10">
    <property type="entry name" value="Type I PLP-dependent aspartate aminotransferase-like (Major domain)"/>
    <property type="match status" value="1"/>
</dbReference>
<name>A0ABV3Z2Q7_9PROT</name>
<dbReference type="SUPFAM" id="SSF53383">
    <property type="entry name" value="PLP-dependent transferases"/>
    <property type="match status" value="1"/>
</dbReference>
<evidence type="ECO:0000256" key="6">
    <source>
        <dbReference type="ARBA" id="ARBA00022679"/>
    </source>
</evidence>
<comment type="subunit">
    <text evidence="4 9">Homodimer.</text>
</comment>
<comment type="pathway">
    <text evidence="2 9">Amino-acid biosynthesis; L-histidine biosynthesis; L-histidine from 5-phospho-alpha-D-ribose 1-diphosphate: step 7/9.</text>
</comment>
<dbReference type="EC" id="2.6.1.9" evidence="9"/>
<dbReference type="InterPro" id="IPR050106">
    <property type="entry name" value="HistidinolP_aminotransfase"/>
</dbReference>
<comment type="cofactor">
    <cofactor evidence="1 9">
        <name>pyridoxal 5'-phosphate</name>
        <dbReference type="ChEBI" id="CHEBI:597326"/>
    </cofactor>
</comment>
<keyword evidence="5 9" id="KW-0032">Aminotransferase</keyword>
<evidence type="ECO:0000256" key="8">
    <source>
        <dbReference type="ARBA" id="ARBA00047481"/>
    </source>
</evidence>
<comment type="caution">
    <text evidence="11">The sequence shown here is derived from an EMBL/GenBank/DDBJ whole genome shotgun (WGS) entry which is preliminary data.</text>
</comment>
<keyword evidence="9" id="KW-0368">Histidine biosynthesis</keyword>
<evidence type="ECO:0000256" key="2">
    <source>
        <dbReference type="ARBA" id="ARBA00005011"/>
    </source>
</evidence>
<dbReference type="EMBL" id="JBEHZE010000001">
    <property type="protein sequence ID" value="MEX6633070.1"/>
    <property type="molecule type" value="Genomic_DNA"/>
</dbReference>
<feature type="domain" description="Aminotransferase class I/classII large" evidence="10">
    <location>
        <begin position="28"/>
        <end position="355"/>
    </location>
</feature>
<dbReference type="RefSeq" id="WP_369313010.1">
    <property type="nucleotide sequence ID" value="NZ_JBEHZE010000001.1"/>
</dbReference>
<evidence type="ECO:0000259" key="10">
    <source>
        <dbReference type="Pfam" id="PF00155"/>
    </source>
</evidence>
<organism evidence="11 12">
    <name type="scientific">Hyphococcus lacteus</name>
    <dbReference type="NCBI Taxonomy" id="3143536"/>
    <lineage>
        <taxon>Bacteria</taxon>
        <taxon>Pseudomonadati</taxon>
        <taxon>Pseudomonadota</taxon>
        <taxon>Alphaproteobacteria</taxon>
        <taxon>Parvularculales</taxon>
        <taxon>Parvularculaceae</taxon>
        <taxon>Hyphococcus</taxon>
    </lineage>
</organism>
<evidence type="ECO:0000256" key="7">
    <source>
        <dbReference type="ARBA" id="ARBA00022898"/>
    </source>
</evidence>
<dbReference type="InterPro" id="IPR015424">
    <property type="entry name" value="PyrdxlP-dep_Trfase"/>
</dbReference>
<evidence type="ECO:0000256" key="4">
    <source>
        <dbReference type="ARBA" id="ARBA00011738"/>
    </source>
</evidence>
<dbReference type="InterPro" id="IPR015422">
    <property type="entry name" value="PyrdxlP-dep_Trfase_small"/>
</dbReference>
<dbReference type="Gene3D" id="3.90.1150.10">
    <property type="entry name" value="Aspartate Aminotransferase, domain 1"/>
    <property type="match status" value="1"/>
</dbReference>
<dbReference type="NCBIfam" id="TIGR01141">
    <property type="entry name" value="hisC"/>
    <property type="match status" value="1"/>
</dbReference>
<gene>
    <name evidence="9 11" type="primary">hisC</name>
    <name evidence="11" type="ORF">ABFZ84_05860</name>
</gene>
<dbReference type="InterPro" id="IPR004839">
    <property type="entry name" value="Aminotransferase_I/II_large"/>
</dbReference>
<dbReference type="PANTHER" id="PTHR43643:SF3">
    <property type="entry name" value="HISTIDINOL-PHOSPHATE AMINOTRANSFERASE"/>
    <property type="match status" value="1"/>
</dbReference>
<evidence type="ECO:0000256" key="5">
    <source>
        <dbReference type="ARBA" id="ARBA00022576"/>
    </source>
</evidence>
<comment type="similarity">
    <text evidence="3 9">Belongs to the class-II pyridoxal-phosphate-dependent aminotransferase family. Histidinol-phosphate aminotransferase subfamily.</text>
</comment>
<comment type="catalytic activity">
    <reaction evidence="8 9">
        <text>L-histidinol phosphate + 2-oxoglutarate = 3-(imidazol-4-yl)-2-oxopropyl phosphate + L-glutamate</text>
        <dbReference type="Rhea" id="RHEA:23744"/>
        <dbReference type="ChEBI" id="CHEBI:16810"/>
        <dbReference type="ChEBI" id="CHEBI:29985"/>
        <dbReference type="ChEBI" id="CHEBI:57766"/>
        <dbReference type="ChEBI" id="CHEBI:57980"/>
        <dbReference type="EC" id="2.6.1.9"/>
    </reaction>
</comment>
<dbReference type="InterPro" id="IPR005861">
    <property type="entry name" value="HisP_aminotrans"/>
</dbReference>
<evidence type="ECO:0000256" key="9">
    <source>
        <dbReference type="HAMAP-Rule" id="MF_01023"/>
    </source>
</evidence>
<accession>A0ABV3Z2Q7</accession>
<keyword evidence="12" id="KW-1185">Reference proteome</keyword>
<evidence type="ECO:0000313" key="11">
    <source>
        <dbReference type="EMBL" id="MEX6633070.1"/>
    </source>
</evidence>
<dbReference type="CDD" id="cd00609">
    <property type="entry name" value="AAT_like"/>
    <property type="match status" value="1"/>
</dbReference>
<evidence type="ECO:0000313" key="12">
    <source>
        <dbReference type="Proteomes" id="UP001560685"/>
    </source>
</evidence>
<keyword evidence="6 9" id="KW-0808">Transferase</keyword>
<dbReference type="Proteomes" id="UP001560685">
    <property type="component" value="Unassembled WGS sequence"/>
</dbReference>
<dbReference type="HAMAP" id="MF_01023">
    <property type="entry name" value="HisC_aminotrans_2"/>
    <property type="match status" value="1"/>
</dbReference>
<evidence type="ECO:0000256" key="3">
    <source>
        <dbReference type="ARBA" id="ARBA00007970"/>
    </source>
</evidence>
<keyword evidence="9" id="KW-0028">Amino-acid biosynthesis</keyword>
<dbReference type="PANTHER" id="PTHR43643">
    <property type="entry name" value="HISTIDINOL-PHOSPHATE AMINOTRANSFERASE 2"/>
    <property type="match status" value="1"/>
</dbReference>
<proteinExistence type="inferred from homology"/>
<reference evidence="11 12" key="1">
    <citation type="submission" date="2024-05" db="EMBL/GenBank/DDBJ databases">
        <title>Three bacterial strains, DH-69, EH-24, and ECK-19 isolated from coastal sediments.</title>
        <authorList>
            <person name="Ye Y.-Q."/>
            <person name="Du Z.-J."/>
        </authorList>
    </citation>
    <scope>NUCLEOTIDE SEQUENCE [LARGE SCALE GENOMIC DNA]</scope>
    <source>
        <strain evidence="11 12">ECK-19</strain>
    </source>
</reference>
<dbReference type="GO" id="GO:0004400">
    <property type="term" value="F:histidinol-phosphate transaminase activity"/>
    <property type="evidence" value="ECO:0007669"/>
    <property type="project" value="UniProtKB-EC"/>
</dbReference>
<sequence>MALPRPRPGILDIEAYVPGASAAPGASEIFKMSSNESALGASEKAIAAYGDVAGSLFLYPDGGSTALRAKIGEVHNIDPARVVCGAGSDEILQLLTNAYVGEGDNIVQSKHGFLVYAIAAQSCGATARFAAEENLTTNVDALLAEVDERTRVVFIANPNNPTGTYITEDELRRLREELREDVLLVIDSAYAEFVEEPDYIAGEALVEEFDNVVMTRTFSKIYGLAAVRLGWGYCPEAIADVLNRIRGPFNITMAAQAAGIAALDDQAFIQRNRDHNREERNFLEQQLGGMGLSFVRSYGNFVLVKFPDQNGRRAADIHTYLKENGVIVREMGSYQLSEYLRISIGTKAGNRKLIDLLSEKFDCEK</sequence>
<dbReference type="Pfam" id="PF00155">
    <property type="entry name" value="Aminotran_1_2"/>
    <property type="match status" value="1"/>
</dbReference>